<protein>
    <recommendedName>
        <fullName evidence="1">Putative phage metallopeptidase domain-containing protein</fullName>
    </recommendedName>
</protein>
<sequence>MTSRSGFDFTDAMTRLCQDVCHRLEVFQHIAMEQVAVTFAQARTPGIYGVQAKLTPLRFENGSLTTKKRGRTWSVQRVYLGRHEMLYLLTFYLPRFQDNTFREKMITVLHELYHISPKFDGDIRRFGGRYHAHSSSQKEYDRLMDRYVDEYLQMAPPSQLMNFLQVDFQKLRQHHGKIIGRRMPIPKLIPLPQGKASA</sequence>
<name>A0A5C5XN92_9PLAN</name>
<comment type="caution">
    <text evidence="2">The sequence shown here is derived from an EMBL/GenBank/DDBJ whole genome shotgun (WGS) entry which is preliminary data.</text>
</comment>
<dbReference type="Pfam" id="PF18894">
    <property type="entry name" value="PhageMetallopep"/>
    <property type="match status" value="1"/>
</dbReference>
<accession>A0A5C5XN92</accession>
<evidence type="ECO:0000313" key="2">
    <source>
        <dbReference type="EMBL" id="TWT63833.1"/>
    </source>
</evidence>
<dbReference type="RefSeq" id="WP_146505609.1">
    <property type="nucleotide sequence ID" value="NZ_SJPG01000001.1"/>
</dbReference>
<gene>
    <name evidence="2" type="ORF">Pan54_45920</name>
</gene>
<proteinExistence type="predicted"/>
<keyword evidence="3" id="KW-1185">Reference proteome</keyword>
<feature type="domain" description="Putative phage metallopeptidase" evidence="1">
    <location>
        <begin position="66"/>
        <end position="121"/>
    </location>
</feature>
<dbReference type="AlphaFoldDB" id="A0A5C5XN92"/>
<dbReference type="EMBL" id="SJPG01000001">
    <property type="protein sequence ID" value="TWT63833.1"/>
    <property type="molecule type" value="Genomic_DNA"/>
</dbReference>
<reference evidence="2 3" key="1">
    <citation type="submission" date="2019-02" db="EMBL/GenBank/DDBJ databases">
        <title>Deep-cultivation of Planctomycetes and their phenomic and genomic characterization uncovers novel biology.</title>
        <authorList>
            <person name="Wiegand S."/>
            <person name="Jogler M."/>
            <person name="Boedeker C."/>
            <person name="Pinto D."/>
            <person name="Vollmers J."/>
            <person name="Rivas-Marin E."/>
            <person name="Kohn T."/>
            <person name="Peeters S.H."/>
            <person name="Heuer A."/>
            <person name="Rast P."/>
            <person name="Oberbeckmann S."/>
            <person name="Bunk B."/>
            <person name="Jeske O."/>
            <person name="Meyerdierks A."/>
            <person name="Storesund J.E."/>
            <person name="Kallscheuer N."/>
            <person name="Luecker S."/>
            <person name="Lage O.M."/>
            <person name="Pohl T."/>
            <person name="Merkel B.J."/>
            <person name="Hornburger P."/>
            <person name="Mueller R.-W."/>
            <person name="Bruemmer F."/>
            <person name="Labrenz M."/>
            <person name="Spormann A.M."/>
            <person name="Op Den Camp H."/>
            <person name="Overmann J."/>
            <person name="Amann R."/>
            <person name="Jetten M.S.M."/>
            <person name="Mascher T."/>
            <person name="Medema M.H."/>
            <person name="Devos D.P."/>
            <person name="Kaster A.-K."/>
            <person name="Ovreas L."/>
            <person name="Rohde M."/>
            <person name="Galperin M.Y."/>
            <person name="Jogler C."/>
        </authorList>
    </citation>
    <scope>NUCLEOTIDE SEQUENCE [LARGE SCALE GENOMIC DNA]</scope>
    <source>
        <strain evidence="2 3">Pan54</strain>
    </source>
</reference>
<dbReference type="Proteomes" id="UP000316095">
    <property type="component" value="Unassembled WGS sequence"/>
</dbReference>
<evidence type="ECO:0000259" key="1">
    <source>
        <dbReference type="Pfam" id="PF18894"/>
    </source>
</evidence>
<dbReference type="InterPro" id="IPR043998">
    <property type="entry name" value="Put_Metallopep"/>
</dbReference>
<dbReference type="OrthoDB" id="5395677at2"/>
<evidence type="ECO:0000313" key="3">
    <source>
        <dbReference type="Proteomes" id="UP000316095"/>
    </source>
</evidence>
<organism evidence="2 3">
    <name type="scientific">Rubinisphaera italica</name>
    <dbReference type="NCBI Taxonomy" id="2527969"/>
    <lineage>
        <taxon>Bacteria</taxon>
        <taxon>Pseudomonadati</taxon>
        <taxon>Planctomycetota</taxon>
        <taxon>Planctomycetia</taxon>
        <taxon>Planctomycetales</taxon>
        <taxon>Planctomycetaceae</taxon>
        <taxon>Rubinisphaera</taxon>
    </lineage>
</organism>